<evidence type="ECO:0000256" key="4">
    <source>
        <dbReference type="ARBA" id="ARBA00011956"/>
    </source>
</evidence>
<dbReference type="PRINTS" id="PR00714">
    <property type="entry name" value="MAN6PISMRASE"/>
</dbReference>
<dbReference type="SUPFAM" id="SSF51182">
    <property type="entry name" value="RmlC-like cupins"/>
    <property type="match status" value="1"/>
</dbReference>
<comment type="cofactor">
    <cofactor evidence="2">
        <name>Zn(2+)</name>
        <dbReference type="ChEBI" id="CHEBI:29105"/>
    </cofactor>
</comment>
<evidence type="ECO:0000256" key="6">
    <source>
        <dbReference type="ARBA" id="ARBA00022833"/>
    </source>
</evidence>
<evidence type="ECO:0000313" key="10">
    <source>
        <dbReference type="EMBL" id="GAA4396324.1"/>
    </source>
</evidence>
<dbReference type="PANTHER" id="PTHR10309">
    <property type="entry name" value="MANNOSE-6-PHOSPHATE ISOMERASE"/>
    <property type="match status" value="1"/>
</dbReference>
<dbReference type="Gene3D" id="1.10.441.10">
    <property type="entry name" value="Phosphomannose Isomerase, domain 2"/>
    <property type="match status" value="1"/>
</dbReference>
<dbReference type="EMBL" id="BAABFX010000026">
    <property type="protein sequence ID" value="GAA4396324.1"/>
    <property type="molecule type" value="Genomic_DNA"/>
</dbReference>
<organism evidence="10 11">
    <name type="scientific">Ornithinibacter aureus</name>
    <dbReference type="NCBI Taxonomy" id="622664"/>
    <lineage>
        <taxon>Bacteria</taxon>
        <taxon>Bacillati</taxon>
        <taxon>Actinomycetota</taxon>
        <taxon>Actinomycetes</taxon>
        <taxon>Micrococcales</taxon>
        <taxon>Intrasporangiaceae</taxon>
        <taxon>Ornithinibacter</taxon>
    </lineage>
</organism>
<protein>
    <recommendedName>
        <fullName evidence="4">mannose-6-phosphate isomerase</fullName>
        <ecNumber evidence="4">5.3.1.8</ecNumber>
    </recommendedName>
</protein>
<evidence type="ECO:0000256" key="1">
    <source>
        <dbReference type="ARBA" id="ARBA00000757"/>
    </source>
</evidence>
<dbReference type="Proteomes" id="UP001500390">
    <property type="component" value="Unassembled WGS sequence"/>
</dbReference>
<evidence type="ECO:0000256" key="8">
    <source>
        <dbReference type="SAM" id="MobiDB-lite"/>
    </source>
</evidence>
<keyword evidence="6" id="KW-0862">Zinc</keyword>
<dbReference type="RefSeq" id="WP_159900511.1">
    <property type="nucleotide sequence ID" value="NZ_BAABFX010000026.1"/>
</dbReference>
<evidence type="ECO:0000256" key="3">
    <source>
        <dbReference type="ARBA" id="ARBA00010772"/>
    </source>
</evidence>
<dbReference type="InterPro" id="IPR001250">
    <property type="entry name" value="Man6P_Isoase-1"/>
</dbReference>
<evidence type="ECO:0000313" key="11">
    <source>
        <dbReference type="Proteomes" id="UP001500390"/>
    </source>
</evidence>
<evidence type="ECO:0000259" key="9">
    <source>
        <dbReference type="Pfam" id="PF20511"/>
    </source>
</evidence>
<name>A0ABP8JUJ8_9MICO</name>
<gene>
    <name evidence="10" type="primary">manA</name>
    <name evidence="10" type="ORF">GCM10023153_19210</name>
</gene>
<dbReference type="CDD" id="cd07011">
    <property type="entry name" value="cupin_PMI_type_I_N"/>
    <property type="match status" value="1"/>
</dbReference>
<evidence type="ECO:0000256" key="7">
    <source>
        <dbReference type="ARBA" id="ARBA00023235"/>
    </source>
</evidence>
<dbReference type="Pfam" id="PF20511">
    <property type="entry name" value="PMI_typeI_cat"/>
    <property type="match status" value="1"/>
</dbReference>
<sequence length="386" mass="40652">MDRLTPVVFSDAWGSHVSIASLQGRDIPSPEPESELWMGAHEGGPSGTDRPGNPDLAAVIAADAVKELGADCIDRFGPRLPFLLKVLAPGRAISIQAHPTAEQACSERARTSDAVYVDDWAKPELLLALAPFEVFVGMRSFDEVVDLARRLDVDRFTTIVEQASAAADPVHETLALVLATPAEHVDEFARSVVAACVRLESSGDDLGHAAAAIVGVAEEHPDDIGLVVLLLMHYRVLEPGEYVDVAAGVLHSYVRGLGIEVLANSDNVVRAGLTSKEVNVAELLRIVDPRAGGIAGRGRTVEPGLEVFDSASDRFVLYRVTPGRVLPGGRGPRIAFCLRGAVTLRSGSRVLDLGDAESAFLPAGEGAVALEGAGEVYVASVPPPSS</sequence>
<dbReference type="PIRSF" id="PIRSF001480">
    <property type="entry name" value="Mannose-6-phosphate_isomerase"/>
    <property type="match status" value="1"/>
</dbReference>
<feature type="domain" description="Phosphomannose isomerase type I catalytic" evidence="9">
    <location>
        <begin position="3"/>
        <end position="139"/>
    </location>
</feature>
<keyword evidence="5" id="KW-0479">Metal-binding</keyword>
<dbReference type="InterPro" id="IPR011051">
    <property type="entry name" value="RmlC_Cupin_sf"/>
</dbReference>
<comment type="caution">
    <text evidence="10">The sequence shown here is derived from an EMBL/GenBank/DDBJ whole genome shotgun (WGS) entry which is preliminary data.</text>
</comment>
<dbReference type="Gene3D" id="2.60.120.10">
    <property type="entry name" value="Jelly Rolls"/>
    <property type="match status" value="2"/>
</dbReference>
<keyword evidence="7 10" id="KW-0413">Isomerase</keyword>
<comment type="catalytic activity">
    <reaction evidence="1">
        <text>D-mannose 6-phosphate = D-fructose 6-phosphate</text>
        <dbReference type="Rhea" id="RHEA:12356"/>
        <dbReference type="ChEBI" id="CHEBI:58735"/>
        <dbReference type="ChEBI" id="CHEBI:61527"/>
        <dbReference type="EC" id="5.3.1.8"/>
    </reaction>
</comment>
<feature type="region of interest" description="Disordered" evidence="8">
    <location>
        <begin position="23"/>
        <end position="52"/>
    </location>
</feature>
<accession>A0ABP8JUJ8</accession>
<dbReference type="InterPro" id="IPR016305">
    <property type="entry name" value="Mannose-6-P_Isomerase"/>
</dbReference>
<evidence type="ECO:0000256" key="5">
    <source>
        <dbReference type="ARBA" id="ARBA00022723"/>
    </source>
</evidence>
<comment type="similarity">
    <text evidence="3">Belongs to the mannose-6-phosphate isomerase type 1 family.</text>
</comment>
<keyword evidence="11" id="KW-1185">Reference proteome</keyword>
<reference evidence="11" key="1">
    <citation type="journal article" date="2019" name="Int. J. Syst. Evol. Microbiol.">
        <title>The Global Catalogue of Microorganisms (GCM) 10K type strain sequencing project: providing services to taxonomists for standard genome sequencing and annotation.</title>
        <authorList>
            <consortium name="The Broad Institute Genomics Platform"/>
            <consortium name="The Broad Institute Genome Sequencing Center for Infectious Disease"/>
            <person name="Wu L."/>
            <person name="Ma J."/>
        </authorList>
    </citation>
    <scope>NUCLEOTIDE SEQUENCE [LARGE SCALE GENOMIC DNA]</scope>
    <source>
        <strain evidence="11">JCM 17738</strain>
    </source>
</reference>
<dbReference type="EC" id="5.3.1.8" evidence="4"/>
<proteinExistence type="inferred from homology"/>
<dbReference type="InterPro" id="IPR014710">
    <property type="entry name" value="RmlC-like_jellyroll"/>
</dbReference>
<dbReference type="GO" id="GO:0016853">
    <property type="term" value="F:isomerase activity"/>
    <property type="evidence" value="ECO:0007669"/>
    <property type="project" value="UniProtKB-KW"/>
</dbReference>
<evidence type="ECO:0000256" key="2">
    <source>
        <dbReference type="ARBA" id="ARBA00001947"/>
    </source>
</evidence>
<dbReference type="NCBIfam" id="TIGR00218">
    <property type="entry name" value="manA"/>
    <property type="match status" value="1"/>
</dbReference>
<dbReference type="PANTHER" id="PTHR10309:SF0">
    <property type="entry name" value="MANNOSE-6-PHOSPHATE ISOMERASE"/>
    <property type="match status" value="1"/>
</dbReference>
<dbReference type="InterPro" id="IPR046457">
    <property type="entry name" value="PMI_typeI_cat"/>
</dbReference>